<proteinExistence type="predicted"/>
<dbReference type="CDD" id="cd09317">
    <property type="entry name" value="TDT_Mae1_like"/>
    <property type="match status" value="1"/>
</dbReference>
<keyword evidence="4 5" id="KW-0472">Membrane</keyword>
<evidence type="ECO:0000256" key="2">
    <source>
        <dbReference type="ARBA" id="ARBA00022692"/>
    </source>
</evidence>
<dbReference type="InterPro" id="IPR004695">
    <property type="entry name" value="SLAC1/Mae1/Ssu1/TehA"/>
</dbReference>
<dbReference type="EMBL" id="CAJMWQ010000983">
    <property type="protein sequence ID" value="CAE6424866.1"/>
    <property type="molecule type" value="Genomic_DNA"/>
</dbReference>
<dbReference type="PANTHER" id="PTHR31162">
    <property type="entry name" value="MALIC ACID TRANSPORT PROTEIN-RELATED"/>
    <property type="match status" value="1"/>
</dbReference>
<dbReference type="InterPro" id="IPR038665">
    <property type="entry name" value="Voltage-dep_anion_channel_sf"/>
</dbReference>
<dbReference type="GO" id="GO:0016020">
    <property type="term" value="C:membrane"/>
    <property type="evidence" value="ECO:0007669"/>
    <property type="project" value="UniProtKB-SubCell"/>
</dbReference>
<feature type="transmembrane region" description="Helical" evidence="5">
    <location>
        <begin position="99"/>
        <end position="121"/>
    </location>
</feature>
<dbReference type="Gene3D" id="1.50.10.150">
    <property type="entry name" value="Voltage-dependent anion channel"/>
    <property type="match status" value="1"/>
</dbReference>
<feature type="transmembrane region" description="Helical" evidence="5">
    <location>
        <begin position="165"/>
        <end position="184"/>
    </location>
</feature>
<feature type="transmembrane region" description="Helical" evidence="5">
    <location>
        <begin position="27"/>
        <end position="48"/>
    </location>
</feature>
<protein>
    <recommendedName>
        <fullName evidence="8">Malic acid transport protein</fullName>
    </recommendedName>
</protein>
<feature type="transmembrane region" description="Helical" evidence="5">
    <location>
        <begin position="133"/>
        <end position="153"/>
    </location>
</feature>
<name>A0A8H2XEQ7_9AGAM</name>
<dbReference type="GO" id="GO:0015140">
    <property type="term" value="F:malate transmembrane transporter activity"/>
    <property type="evidence" value="ECO:0007669"/>
    <property type="project" value="InterPro"/>
</dbReference>
<dbReference type="AlphaFoldDB" id="A0A8H2XEQ7"/>
<dbReference type="Pfam" id="PF03595">
    <property type="entry name" value="SLAC1"/>
    <property type="match status" value="1"/>
</dbReference>
<comment type="subcellular location">
    <subcellularLocation>
        <location evidence="1">Membrane</location>
        <topology evidence="1">Multi-pass membrane protein</topology>
    </subcellularLocation>
</comment>
<comment type="caution">
    <text evidence="6">The sequence shown here is derived from an EMBL/GenBank/DDBJ whole genome shotgun (WGS) entry which is preliminary data.</text>
</comment>
<accession>A0A8H2XEQ7</accession>
<dbReference type="Proteomes" id="UP000663826">
    <property type="component" value="Unassembled WGS sequence"/>
</dbReference>
<dbReference type="PANTHER" id="PTHR31162:SF0">
    <property type="entry name" value="MALIC ACID TRANSPORT PROTEIN"/>
    <property type="match status" value="1"/>
</dbReference>
<gene>
    <name evidence="6" type="ORF">RDB_LOCUS53613</name>
</gene>
<evidence type="ECO:0000256" key="1">
    <source>
        <dbReference type="ARBA" id="ARBA00004141"/>
    </source>
</evidence>
<evidence type="ECO:0000256" key="3">
    <source>
        <dbReference type="ARBA" id="ARBA00022989"/>
    </source>
</evidence>
<evidence type="ECO:0000313" key="6">
    <source>
        <dbReference type="EMBL" id="CAE6424866.1"/>
    </source>
</evidence>
<feature type="transmembrane region" description="Helical" evidence="5">
    <location>
        <begin position="275"/>
        <end position="304"/>
    </location>
</feature>
<feature type="transmembrane region" description="Helical" evidence="5">
    <location>
        <begin position="60"/>
        <end position="79"/>
    </location>
</feature>
<feature type="transmembrane region" description="Helical" evidence="5">
    <location>
        <begin position="196"/>
        <end position="221"/>
    </location>
</feature>
<sequence length="447" mass="49650">MTHGPAEPQLPYHGPKFGALAKRVHGWSWQAFPIGMGTGAVYVLLSALDPHPEWVTTVEVVFFFLAIFLFSLNISTLALQGILYREQSKRLLFDPVKGVFVPLCVLSFATLIIGTIQYAVPVGIIHPGFIYEIFWVYVVFAVGVCFPMLMIWFNKPHDIKTFTPAWAFLVFPMMLVGVVAFNVLKVIPVTDPRCIGVLLVGYVFQGLGFFMTFFYLAIYILRIMTTGFMDGHQANGAFVACGPPGFTALALINLGKQARIILPAYNLVSPQAGEIFFAASVMGALLLFGLAVFFFFFGILPYWFKLHKHLGEILGCWALTFPNVGWINTLRALGDIFGIKGFSVWHAIMTFLVCMVWLVLFGLTILAFIRGKIFLAQDADVWKDTMSGDDAARNAASQVAPGLVSEQSSVVNMPYTVPAVPPRGDYVDIEKQQGSEQRPWVIDNNRF</sequence>
<evidence type="ECO:0008006" key="8">
    <source>
        <dbReference type="Google" id="ProtNLM"/>
    </source>
</evidence>
<evidence type="ECO:0000313" key="7">
    <source>
        <dbReference type="Proteomes" id="UP000663826"/>
    </source>
</evidence>
<dbReference type="InterPro" id="IPR030185">
    <property type="entry name" value="Mae1"/>
</dbReference>
<keyword evidence="2 5" id="KW-0812">Transmembrane</keyword>
<reference evidence="6" key="1">
    <citation type="submission" date="2021-01" db="EMBL/GenBank/DDBJ databases">
        <authorList>
            <person name="Kaushik A."/>
        </authorList>
    </citation>
    <scope>NUCLEOTIDE SEQUENCE</scope>
    <source>
        <strain evidence="6">AG1-1B</strain>
    </source>
</reference>
<evidence type="ECO:0000256" key="5">
    <source>
        <dbReference type="SAM" id="Phobius"/>
    </source>
</evidence>
<feature type="transmembrane region" description="Helical" evidence="5">
    <location>
        <begin position="233"/>
        <end position="254"/>
    </location>
</feature>
<organism evidence="6 7">
    <name type="scientific">Rhizoctonia solani</name>
    <dbReference type="NCBI Taxonomy" id="456999"/>
    <lineage>
        <taxon>Eukaryota</taxon>
        <taxon>Fungi</taxon>
        <taxon>Dikarya</taxon>
        <taxon>Basidiomycota</taxon>
        <taxon>Agaricomycotina</taxon>
        <taxon>Agaricomycetes</taxon>
        <taxon>Cantharellales</taxon>
        <taxon>Ceratobasidiaceae</taxon>
        <taxon>Rhizoctonia</taxon>
    </lineage>
</organism>
<keyword evidence="3 5" id="KW-1133">Transmembrane helix</keyword>
<evidence type="ECO:0000256" key="4">
    <source>
        <dbReference type="ARBA" id="ARBA00023136"/>
    </source>
</evidence>
<feature type="transmembrane region" description="Helical" evidence="5">
    <location>
        <begin position="344"/>
        <end position="369"/>
    </location>
</feature>